<dbReference type="GO" id="GO:0002161">
    <property type="term" value="F:aminoacyl-tRNA deacylase activity"/>
    <property type="evidence" value="ECO:0007669"/>
    <property type="project" value="InterPro"/>
</dbReference>
<dbReference type="FunFam" id="1.10.730.10:FF:000033">
    <property type="entry name" value="Valine--tRNA ligase"/>
    <property type="match status" value="1"/>
</dbReference>
<dbReference type="InterPro" id="IPR023586">
    <property type="entry name" value="Ile-tRNA-ligase_type2"/>
</dbReference>
<gene>
    <name evidence="10 13" type="primary">ileS</name>
    <name evidence="13" type="ORF">DSM1535_1241</name>
</gene>
<dbReference type="InterPro" id="IPR002300">
    <property type="entry name" value="aa-tRNA-synth_Ia"/>
</dbReference>
<evidence type="ECO:0000256" key="8">
    <source>
        <dbReference type="ARBA" id="ARBA00023146"/>
    </source>
</evidence>
<dbReference type="PANTHER" id="PTHR42780">
    <property type="entry name" value="SOLEUCYL-TRNA SYNTHETASE"/>
    <property type="match status" value="1"/>
</dbReference>
<sequence>MAIKEAPRSYQSKVIEEKIQKFWDDNHTYQLTKDLRKDHPKFSFLDGPPYCSGRIHLGTAWNKTIKDSFLRYKSMSGFNVRRQAGWDTHGLPIEHKVEGLLGLKSKKEIERSIGIENFVNKCKEFAVENQALMTKQFQMMGVWMDWDNPYVTFDTQYMESCWWTLKRAHEKELLVNDLRVITWCPRCETALALAEIDYENKEDPSIYVKFPLKGQENEYILVWTTTPWTLPANLAVCVHPDYDYAYVKVENEGMDVVYLMAEALVEATFPEQDYEIVKVVKGSDLEGTEYEHPLTGLITPDYAHTTFQSDSKAKIDFNYRILPGEHVTLTEGTGCVHTAPGHGPDDFEIGKQYGLPIFCPVDEAGLFTAGAGKYQGQFVKDADPYIIADLDSHHLLFKEGIIDHRYGFCWRCKTPIIYLATKQWFLKVTAIKDQMLSELDKVEWVPSWAGESRFRNWIENARDWTISRQRYWGIPIPIWLCEDCGKMEVIGSLDELQEKIVEGQLEGDFIHRPHVDEIKLGCSCGGKMQRTPDVLDVWIDSGVAGWAALHYPKEKEMFEEWYPYQFITEGHDQTRGWFYSQMGCGVIAMDSVPYQRVLMHGFTLDEEGKKMSKSLGNVVEPDEVIQKYGADVLRFYLLWGNKPWDDLKFNWEELGTVNKMFNILWNVYVFSTTYMALDEFNPTLHSPDDLKFRDEDRWITSRVHSVALEVTEAMDSLHLHKATRSLNHFILEDLSRWYVRLIRGRTWVEKDDPDKLGAYYTLYHVLKNLITILAPIAPHVTEEIYQNLVRGVDKDAPDSVHMLDWCLDQEIIDQELETNMDILRDIIEACARARDVARYKLRWPVREIVIVTEDHRVTQAVEALTDVLTEQANTKGVQILEEFEGLKVLASPNMKTLGPKLRGDVPKVAGKLASVDGAQIVAAMESEGKYLVELEDKTITLEEGDVVFETELPDNVVSAEFAQGSVFVDTELTPDILSEAMSRELIRRIQDMRKDLDLDVEANIDVYVNCSPEFSSLVNPHLDFISHEVRAQNLQFTDEDGDYTKKWNIEDYKLTISIKKS</sequence>
<dbReference type="FunFam" id="3.40.50.620:FF:000286">
    <property type="entry name" value="Isoleucine--tRNA ligase"/>
    <property type="match status" value="1"/>
</dbReference>
<keyword evidence="2 10" id="KW-0436">Ligase</keyword>
<dbReference type="NCBIfam" id="TIGR00392">
    <property type="entry name" value="ileS"/>
    <property type="match status" value="1"/>
</dbReference>
<dbReference type="InterPro" id="IPR002301">
    <property type="entry name" value="Ile-tRNA-ligase"/>
</dbReference>
<keyword evidence="8 10" id="KW-0030">Aminoacyl-tRNA synthetase</keyword>
<dbReference type="EMBL" id="LN515531">
    <property type="protein sequence ID" value="CEA13578.1"/>
    <property type="molecule type" value="Genomic_DNA"/>
</dbReference>
<dbReference type="EC" id="6.1.1.5" evidence="10"/>
<comment type="domain">
    <text evidence="10">IleRS has two distinct active sites: one for aminoacylation and one for editing. The misactivated valine is translocated from the active site to the editing site, which sterically excludes the correctly activated isoleucine. The single editing site contains two valyl binding pockets, one specific for each substrate (Val-AMP or Val-tRNA(Ile)).</text>
</comment>
<keyword evidence="3 10" id="KW-0479">Metal-binding</keyword>
<keyword evidence="5 10" id="KW-0862">Zinc</keyword>
<dbReference type="CDD" id="cd07961">
    <property type="entry name" value="Anticodon_Ia_Ile_ABEc"/>
    <property type="match status" value="1"/>
</dbReference>
<keyword evidence="7 10" id="KW-0648">Protein biosynthesis</keyword>
<dbReference type="SUPFAM" id="SSF47323">
    <property type="entry name" value="Anticodon-binding domain of a subclass of class I aminoacyl-tRNA synthetases"/>
    <property type="match status" value="1"/>
</dbReference>
<dbReference type="CDD" id="cd00818">
    <property type="entry name" value="IleRS_core"/>
    <property type="match status" value="1"/>
</dbReference>
<dbReference type="GO" id="GO:0000049">
    <property type="term" value="F:tRNA binding"/>
    <property type="evidence" value="ECO:0007669"/>
    <property type="project" value="InterPro"/>
</dbReference>
<evidence type="ECO:0000313" key="13">
    <source>
        <dbReference type="EMBL" id="CEA13578.1"/>
    </source>
</evidence>
<dbReference type="GO" id="GO:0006428">
    <property type="term" value="P:isoleucyl-tRNA aminoacylation"/>
    <property type="evidence" value="ECO:0007669"/>
    <property type="project" value="UniProtKB-UniRule"/>
</dbReference>
<feature type="domain" description="Aminoacyl-tRNA synthetase class Ia" evidence="11">
    <location>
        <begin position="19"/>
        <end position="646"/>
    </location>
</feature>
<dbReference type="GO" id="GO:0004822">
    <property type="term" value="F:isoleucine-tRNA ligase activity"/>
    <property type="evidence" value="ECO:0007669"/>
    <property type="project" value="UniProtKB-UniRule"/>
</dbReference>
<dbReference type="Gene3D" id="1.10.730.10">
    <property type="entry name" value="Isoleucyl-tRNA Synthetase, Domain 1"/>
    <property type="match status" value="1"/>
</dbReference>
<comment type="function">
    <text evidence="10">Catalyzes the attachment of isoleucine to tRNA(Ile). As IleRS can inadvertently accommodate and process structurally similar amino acids such as valine, to avoid such errors it has two additional distinct tRNA(Ile)-dependent editing activities. One activity is designated as 'pretransfer' editing and involves the hydrolysis of activated Val-AMP. The other activity is designated 'posttransfer' editing and involves deacylation of mischarged Val-tRNA(Ile).</text>
</comment>
<evidence type="ECO:0000256" key="1">
    <source>
        <dbReference type="ARBA" id="ARBA00022490"/>
    </source>
</evidence>
<dbReference type="InterPro" id="IPR014729">
    <property type="entry name" value="Rossmann-like_a/b/a_fold"/>
</dbReference>
<dbReference type="Pfam" id="PF00133">
    <property type="entry name" value="tRNA-synt_1"/>
    <property type="match status" value="1"/>
</dbReference>
<dbReference type="PRINTS" id="PR00984">
    <property type="entry name" value="TRNASYNTHILE"/>
</dbReference>
<evidence type="ECO:0000256" key="6">
    <source>
        <dbReference type="ARBA" id="ARBA00022840"/>
    </source>
</evidence>
<dbReference type="InterPro" id="IPR009008">
    <property type="entry name" value="Val/Leu/Ile-tRNA-synth_edit"/>
</dbReference>
<evidence type="ECO:0000256" key="9">
    <source>
        <dbReference type="ARBA" id="ARBA00048359"/>
    </source>
</evidence>
<dbReference type="PANTHER" id="PTHR42780:SF1">
    <property type="entry name" value="ISOLEUCINE--TRNA LIGASE, CYTOPLASMIC"/>
    <property type="match status" value="1"/>
</dbReference>
<organism evidence="13">
    <name type="scientific">Methanobacterium formicicum</name>
    <dbReference type="NCBI Taxonomy" id="2162"/>
    <lineage>
        <taxon>Archaea</taxon>
        <taxon>Methanobacteriati</taxon>
        <taxon>Methanobacteriota</taxon>
        <taxon>Methanomada group</taxon>
        <taxon>Methanobacteria</taxon>
        <taxon>Methanobacteriales</taxon>
        <taxon>Methanobacteriaceae</taxon>
        <taxon>Methanobacterium</taxon>
    </lineage>
</organism>
<feature type="short sequence motif" description="'HIGH' region" evidence="10">
    <location>
        <begin position="49"/>
        <end position="59"/>
    </location>
</feature>
<reference evidence="13" key="1">
    <citation type="submission" date="2014-08" db="EMBL/GenBank/DDBJ databases">
        <authorList>
            <person name="Wibberg D."/>
        </authorList>
    </citation>
    <scope>NUCLEOTIDE SEQUENCE</scope>
</reference>
<evidence type="ECO:0000256" key="2">
    <source>
        <dbReference type="ARBA" id="ARBA00022598"/>
    </source>
</evidence>
<evidence type="ECO:0000256" key="7">
    <source>
        <dbReference type="ARBA" id="ARBA00022917"/>
    </source>
</evidence>
<comment type="catalytic activity">
    <reaction evidence="9 10">
        <text>tRNA(Ile) + L-isoleucine + ATP = L-isoleucyl-tRNA(Ile) + AMP + diphosphate</text>
        <dbReference type="Rhea" id="RHEA:11060"/>
        <dbReference type="Rhea" id="RHEA-COMP:9666"/>
        <dbReference type="Rhea" id="RHEA-COMP:9695"/>
        <dbReference type="ChEBI" id="CHEBI:30616"/>
        <dbReference type="ChEBI" id="CHEBI:33019"/>
        <dbReference type="ChEBI" id="CHEBI:58045"/>
        <dbReference type="ChEBI" id="CHEBI:78442"/>
        <dbReference type="ChEBI" id="CHEBI:78528"/>
        <dbReference type="ChEBI" id="CHEBI:456215"/>
        <dbReference type="EC" id="6.1.1.5"/>
    </reaction>
</comment>
<evidence type="ECO:0000259" key="11">
    <source>
        <dbReference type="Pfam" id="PF00133"/>
    </source>
</evidence>
<protein>
    <recommendedName>
        <fullName evidence="10">Isoleucine--tRNA ligase</fullName>
        <ecNumber evidence="10">6.1.1.5</ecNumber>
    </recommendedName>
    <alternativeName>
        <fullName evidence="10">Isoleucyl-tRNA synthetase</fullName>
        <shortName evidence="10">IleRS</shortName>
    </alternativeName>
</protein>
<dbReference type="SUPFAM" id="SSF52374">
    <property type="entry name" value="Nucleotidylyl transferase"/>
    <property type="match status" value="1"/>
</dbReference>
<dbReference type="KEGG" id="mfi:DSM1535_1241"/>
<dbReference type="HAMAP" id="MF_02003">
    <property type="entry name" value="Ile_tRNA_synth_type2"/>
    <property type="match status" value="1"/>
</dbReference>
<evidence type="ECO:0000256" key="3">
    <source>
        <dbReference type="ARBA" id="ARBA00022723"/>
    </source>
</evidence>
<name>A0A090I353_METFO</name>
<proteinExistence type="inferred from homology"/>
<comment type="subcellular location">
    <subcellularLocation>
        <location evidence="10">Cytoplasm</location>
    </subcellularLocation>
</comment>
<dbReference type="AlphaFoldDB" id="A0A090I353"/>
<dbReference type="PATRIC" id="fig|2162.9.peg.1267"/>
<comment type="subunit">
    <text evidence="10">Monomer.</text>
</comment>
<dbReference type="Gene3D" id="3.90.740.10">
    <property type="entry name" value="Valyl/Leucyl/Isoleucyl-tRNA synthetase, editing domain"/>
    <property type="match status" value="1"/>
</dbReference>
<feature type="domain" description="Methionyl/Valyl/Leucyl/Isoleucyl-tRNA synthetase anticodon-binding" evidence="12">
    <location>
        <begin position="696"/>
        <end position="847"/>
    </location>
</feature>
<evidence type="ECO:0000259" key="12">
    <source>
        <dbReference type="Pfam" id="PF08264"/>
    </source>
</evidence>
<dbReference type="InterPro" id="IPR013155">
    <property type="entry name" value="M/V/L/I-tRNA-synth_anticd-bd"/>
</dbReference>
<dbReference type="PROSITE" id="PS00178">
    <property type="entry name" value="AA_TRNA_LIGASE_I"/>
    <property type="match status" value="1"/>
</dbReference>
<dbReference type="Gene3D" id="3.40.50.620">
    <property type="entry name" value="HUPs"/>
    <property type="match status" value="2"/>
</dbReference>
<dbReference type="GO" id="GO:0005524">
    <property type="term" value="F:ATP binding"/>
    <property type="evidence" value="ECO:0007669"/>
    <property type="project" value="UniProtKB-UniRule"/>
</dbReference>
<evidence type="ECO:0000256" key="5">
    <source>
        <dbReference type="ARBA" id="ARBA00022833"/>
    </source>
</evidence>
<comment type="similarity">
    <text evidence="10">Belongs to the class-I aminoacyl-tRNA synthetase family. IleS type 2 subfamily.</text>
</comment>
<dbReference type="SUPFAM" id="SSF50677">
    <property type="entry name" value="ValRS/IleRS/LeuRS editing domain"/>
    <property type="match status" value="1"/>
</dbReference>
<dbReference type="RefSeq" id="WP_048072775.1">
    <property type="nucleotide sequence ID" value="NZ_JARVXG010000022.1"/>
</dbReference>
<dbReference type="InterPro" id="IPR033709">
    <property type="entry name" value="Anticodon_Ile_ABEc"/>
</dbReference>
<feature type="binding site" evidence="10">
    <location>
        <position position="613"/>
    </location>
    <ligand>
        <name>ATP</name>
        <dbReference type="ChEBI" id="CHEBI:30616"/>
    </ligand>
</feature>
<dbReference type="InterPro" id="IPR001412">
    <property type="entry name" value="aa-tRNA-synth_I_CS"/>
</dbReference>
<keyword evidence="4 10" id="KW-0547">Nucleotide-binding</keyword>
<dbReference type="Pfam" id="PF19302">
    <property type="entry name" value="DUF5915"/>
    <property type="match status" value="1"/>
</dbReference>
<dbReference type="GO" id="GO:0008270">
    <property type="term" value="F:zinc ion binding"/>
    <property type="evidence" value="ECO:0007669"/>
    <property type="project" value="UniProtKB-UniRule"/>
</dbReference>
<feature type="short sequence motif" description="'KMSKS' region" evidence="10">
    <location>
        <begin position="610"/>
        <end position="614"/>
    </location>
</feature>
<keyword evidence="6 10" id="KW-0067">ATP-binding</keyword>
<evidence type="ECO:0000256" key="4">
    <source>
        <dbReference type="ARBA" id="ARBA00022741"/>
    </source>
</evidence>
<dbReference type="GO" id="GO:0005737">
    <property type="term" value="C:cytoplasm"/>
    <property type="evidence" value="ECO:0007669"/>
    <property type="project" value="UniProtKB-SubCell"/>
</dbReference>
<keyword evidence="1 10" id="KW-0963">Cytoplasm</keyword>
<comment type="cofactor">
    <cofactor evidence="10">
        <name>Zn(2+)</name>
        <dbReference type="ChEBI" id="CHEBI:29105"/>
    </cofactor>
</comment>
<dbReference type="InterPro" id="IPR009080">
    <property type="entry name" value="tRNAsynth_Ia_anticodon-bd"/>
</dbReference>
<evidence type="ECO:0000256" key="10">
    <source>
        <dbReference type="HAMAP-Rule" id="MF_02003"/>
    </source>
</evidence>
<accession>A0A090I353</accession>
<dbReference type="Pfam" id="PF08264">
    <property type="entry name" value="Anticodon_1"/>
    <property type="match status" value="1"/>
</dbReference>